<protein>
    <submittedName>
        <fullName evidence="1">Uncharacterized protein</fullName>
    </submittedName>
</protein>
<gene>
    <name evidence="1" type="ORF">OBBRIDRAFT_720454</name>
</gene>
<keyword evidence="2" id="KW-1185">Reference proteome</keyword>
<evidence type="ECO:0000313" key="1">
    <source>
        <dbReference type="EMBL" id="OCH95599.1"/>
    </source>
</evidence>
<dbReference type="Proteomes" id="UP000250043">
    <property type="component" value="Unassembled WGS sequence"/>
</dbReference>
<name>A0A8E2DTE2_9APHY</name>
<dbReference type="Pfam" id="PF20174">
    <property type="entry name" value="DUF6540"/>
    <property type="match status" value="1"/>
</dbReference>
<dbReference type="InterPro" id="IPR046670">
    <property type="entry name" value="DUF6540"/>
</dbReference>
<dbReference type="OrthoDB" id="2999773at2759"/>
<accession>A0A8E2DTE2</accession>
<feature type="non-terminal residue" evidence="1">
    <location>
        <position position="142"/>
    </location>
</feature>
<proteinExistence type="predicted"/>
<dbReference type="EMBL" id="KV722335">
    <property type="protein sequence ID" value="OCH95599.1"/>
    <property type="molecule type" value="Genomic_DNA"/>
</dbReference>
<dbReference type="AlphaFoldDB" id="A0A8E2DTE2"/>
<sequence length="142" mass="15172">LVPAHWGLGVPIAADPDIGKVIHVTGDALSGFTLEFKRNYRLSSTARAQSIHLIATVDDSIVVDVPGDGSFSIDQDAADQLERKASSIPAPGKSLTLGHLLYGTRRVIKNCRMWLRDVVGALVIDKLFPESAIAAMDAAPKN</sequence>
<evidence type="ECO:0000313" key="2">
    <source>
        <dbReference type="Proteomes" id="UP000250043"/>
    </source>
</evidence>
<reference evidence="1 2" key="1">
    <citation type="submission" date="2016-07" db="EMBL/GenBank/DDBJ databases">
        <title>Draft genome of the white-rot fungus Obba rivulosa 3A-2.</title>
        <authorList>
            <consortium name="DOE Joint Genome Institute"/>
            <person name="Miettinen O."/>
            <person name="Riley R."/>
            <person name="Acob R."/>
            <person name="Barry K."/>
            <person name="Cullen D."/>
            <person name="De Vries R."/>
            <person name="Hainaut M."/>
            <person name="Hatakka A."/>
            <person name="Henrissat B."/>
            <person name="Hilden K."/>
            <person name="Kuo R."/>
            <person name="Labutti K."/>
            <person name="Lipzen A."/>
            <person name="Makela M.R."/>
            <person name="Sandor L."/>
            <person name="Spatafora J.W."/>
            <person name="Grigoriev I.V."/>
            <person name="Hibbett D.S."/>
        </authorList>
    </citation>
    <scope>NUCLEOTIDE SEQUENCE [LARGE SCALE GENOMIC DNA]</scope>
    <source>
        <strain evidence="1 2">3A-2</strain>
    </source>
</reference>
<organism evidence="1 2">
    <name type="scientific">Obba rivulosa</name>
    <dbReference type="NCBI Taxonomy" id="1052685"/>
    <lineage>
        <taxon>Eukaryota</taxon>
        <taxon>Fungi</taxon>
        <taxon>Dikarya</taxon>
        <taxon>Basidiomycota</taxon>
        <taxon>Agaricomycotina</taxon>
        <taxon>Agaricomycetes</taxon>
        <taxon>Polyporales</taxon>
        <taxon>Gelatoporiaceae</taxon>
        <taxon>Obba</taxon>
    </lineage>
</organism>